<evidence type="ECO:0000313" key="3">
    <source>
        <dbReference type="Proteomes" id="UP001151760"/>
    </source>
</evidence>
<keyword evidence="3" id="KW-1185">Reference proteome</keyword>
<feature type="compositionally biased region" description="Polar residues" evidence="1">
    <location>
        <begin position="229"/>
        <end position="247"/>
    </location>
</feature>
<dbReference type="PANTHER" id="PTHR31099">
    <property type="entry name" value="OS06G0165300 PROTEIN"/>
    <property type="match status" value="1"/>
</dbReference>
<sequence>MGVNRVILFEIRCVSLDINPTVSLFWVFYKLCKQGHWFSFENKTGLNTKKCFKDVTSSLKGWKKKFFLIDRCAIPDAMPWRHGDTDFHDNFLATYNENDADRLSEFLVPLRPPPRHFMDTFLKLPTLTGTVVSKGDPIPEEHRPKPRVTPPLVVGVAVPELTPFEKNLEKPNPKIAAARKKKDQQNLAKVEAKRVGAEAAGAIPEAAPKPATVVFEASPRVEKEVVDLSSNTCVSTPPVTDAQPSPSREQHKTYEVMSPSKRKFRWGIMRSTGIKRYIDPISGCKIWRTNRKCRIPIDLYPCKVEESMTMKKVGDQTIGVIRRRRIDKEGNVSRNKFAPYPLPPQEGNMNGWLIDDANDSGLEYTASNQPMSLTMEDIGGS</sequence>
<comment type="caution">
    <text evidence="2">The sequence shown here is derived from an EMBL/GenBank/DDBJ whole genome shotgun (WGS) entry which is preliminary data.</text>
</comment>
<dbReference type="PANTHER" id="PTHR31099:SF41">
    <property type="entry name" value="TRANSPOSASE (PUTATIVE), GYPSY TYPE-RELATED"/>
    <property type="match status" value="1"/>
</dbReference>
<proteinExistence type="predicted"/>
<dbReference type="Proteomes" id="UP001151760">
    <property type="component" value="Unassembled WGS sequence"/>
</dbReference>
<organism evidence="2 3">
    <name type="scientific">Tanacetum coccineum</name>
    <dbReference type="NCBI Taxonomy" id="301880"/>
    <lineage>
        <taxon>Eukaryota</taxon>
        <taxon>Viridiplantae</taxon>
        <taxon>Streptophyta</taxon>
        <taxon>Embryophyta</taxon>
        <taxon>Tracheophyta</taxon>
        <taxon>Spermatophyta</taxon>
        <taxon>Magnoliopsida</taxon>
        <taxon>eudicotyledons</taxon>
        <taxon>Gunneridae</taxon>
        <taxon>Pentapetalae</taxon>
        <taxon>asterids</taxon>
        <taxon>campanulids</taxon>
        <taxon>Asterales</taxon>
        <taxon>Asteraceae</taxon>
        <taxon>Asteroideae</taxon>
        <taxon>Anthemideae</taxon>
        <taxon>Anthemidinae</taxon>
        <taxon>Tanacetum</taxon>
    </lineage>
</organism>
<evidence type="ECO:0000313" key="2">
    <source>
        <dbReference type="EMBL" id="GJT43199.1"/>
    </source>
</evidence>
<protein>
    <recommendedName>
        <fullName evidence="4">Transposase</fullName>
    </recommendedName>
</protein>
<feature type="region of interest" description="Disordered" evidence="1">
    <location>
        <begin position="229"/>
        <end position="251"/>
    </location>
</feature>
<name>A0ABQ5E1J6_9ASTR</name>
<reference evidence="2" key="2">
    <citation type="submission" date="2022-01" db="EMBL/GenBank/DDBJ databases">
        <authorList>
            <person name="Yamashiro T."/>
            <person name="Shiraishi A."/>
            <person name="Satake H."/>
            <person name="Nakayama K."/>
        </authorList>
    </citation>
    <scope>NUCLEOTIDE SEQUENCE</scope>
</reference>
<accession>A0ABQ5E1J6</accession>
<evidence type="ECO:0008006" key="4">
    <source>
        <dbReference type="Google" id="ProtNLM"/>
    </source>
</evidence>
<gene>
    <name evidence="2" type="ORF">Tco_0951914</name>
</gene>
<evidence type="ECO:0000256" key="1">
    <source>
        <dbReference type="SAM" id="MobiDB-lite"/>
    </source>
</evidence>
<reference evidence="2" key="1">
    <citation type="journal article" date="2022" name="Int. J. Mol. Sci.">
        <title>Draft Genome of Tanacetum Coccineum: Genomic Comparison of Closely Related Tanacetum-Family Plants.</title>
        <authorList>
            <person name="Yamashiro T."/>
            <person name="Shiraishi A."/>
            <person name="Nakayama K."/>
            <person name="Satake H."/>
        </authorList>
    </citation>
    <scope>NUCLEOTIDE SEQUENCE</scope>
</reference>
<dbReference type="EMBL" id="BQNB010015708">
    <property type="protein sequence ID" value="GJT43199.1"/>
    <property type="molecule type" value="Genomic_DNA"/>
</dbReference>